<evidence type="ECO:0000259" key="3">
    <source>
        <dbReference type="Pfam" id="PF08541"/>
    </source>
</evidence>
<keyword evidence="2" id="KW-0012">Acyltransferase</keyword>
<dbReference type="CDD" id="cd00830">
    <property type="entry name" value="KAS_III"/>
    <property type="match status" value="1"/>
</dbReference>
<dbReference type="Proteomes" id="UP000774570">
    <property type="component" value="Unassembled WGS sequence"/>
</dbReference>
<dbReference type="RefSeq" id="WP_220167257.1">
    <property type="nucleotide sequence ID" value="NZ_JAIBOA010000009.1"/>
</dbReference>
<dbReference type="EMBL" id="JAIBOA010000009">
    <property type="protein sequence ID" value="MBW8484032.1"/>
    <property type="molecule type" value="Genomic_DNA"/>
</dbReference>
<dbReference type="InterPro" id="IPR013747">
    <property type="entry name" value="ACP_syn_III_C"/>
</dbReference>
<feature type="domain" description="Beta-ketoacyl-[acyl-carrier-protein] synthase III C-terminal" evidence="3">
    <location>
        <begin position="254"/>
        <end position="341"/>
    </location>
</feature>
<keyword evidence="1" id="KW-0808">Transferase</keyword>
<protein>
    <submittedName>
        <fullName evidence="5">Ketoacyl-ACP synthase III</fullName>
    </submittedName>
</protein>
<gene>
    <name evidence="5" type="ORF">K1Y72_16715</name>
</gene>
<dbReference type="Pfam" id="PF08541">
    <property type="entry name" value="ACP_syn_III_C"/>
    <property type="match status" value="1"/>
</dbReference>
<accession>A0ABS7FWR9</accession>
<evidence type="ECO:0000256" key="2">
    <source>
        <dbReference type="ARBA" id="ARBA00023315"/>
    </source>
</evidence>
<keyword evidence="6" id="KW-1185">Reference proteome</keyword>
<evidence type="ECO:0000256" key="1">
    <source>
        <dbReference type="ARBA" id="ARBA00022679"/>
    </source>
</evidence>
<feature type="domain" description="Beta-ketoacyl-[acyl-carrier-protein] synthase III N-terminal" evidence="4">
    <location>
        <begin position="128"/>
        <end position="200"/>
    </location>
</feature>
<dbReference type="PANTHER" id="PTHR34069:SF2">
    <property type="entry name" value="BETA-KETOACYL-[ACYL-CARRIER-PROTEIN] SYNTHASE III"/>
    <property type="match status" value="1"/>
</dbReference>
<dbReference type="InterPro" id="IPR013751">
    <property type="entry name" value="ACP_syn_III_N"/>
</dbReference>
<dbReference type="InterPro" id="IPR016039">
    <property type="entry name" value="Thiolase-like"/>
</dbReference>
<dbReference type="PANTHER" id="PTHR34069">
    <property type="entry name" value="3-OXOACYL-[ACYL-CARRIER-PROTEIN] SYNTHASE 3"/>
    <property type="match status" value="1"/>
</dbReference>
<dbReference type="Gene3D" id="3.40.47.10">
    <property type="match status" value="1"/>
</dbReference>
<comment type="caution">
    <text evidence="5">The sequence shown here is derived from an EMBL/GenBank/DDBJ whole genome shotgun (WGS) entry which is preliminary data.</text>
</comment>
<organism evidence="5 6">
    <name type="scientific">Actinomadura parmotrematis</name>
    <dbReference type="NCBI Taxonomy" id="2864039"/>
    <lineage>
        <taxon>Bacteria</taxon>
        <taxon>Bacillati</taxon>
        <taxon>Actinomycetota</taxon>
        <taxon>Actinomycetes</taxon>
        <taxon>Streptosporangiales</taxon>
        <taxon>Thermomonosporaceae</taxon>
        <taxon>Actinomadura</taxon>
    </lineage>
</organism>
<reference evidence="5 6" key="1">
    <citation type="submission" date="2021-07" db="EMBL/GenBank/DDBJ databases">
        <title>Actinomadura sp. PM05-2 isolated from lichen.</title>
        <authorList>
            <person name="Somphong A."/>
            <person name="Phongsopitanun W."/>
            <person name="Tanasupawat S."/>
            <person name="Peongsungnone V."/>
        </authorList>
    </citation>
    <scope>NUCLEOTIDE SEQUENCE [LARGE SCALE GENOMIC DNA]</scope>
    <source>
        <strain evidence="5 6">PM05-2</strain>
    </source>
</reference>
<evidence type="ECO:0000313" key="5">
    <source>
        <dbReference type="EMBL" id="MBW8484032.1"/>
    </source>
</evidence>
<proteinExistence type="predicted"/>
<name>A0ABS7FWR9_9ACTN</name>
<sequence length="343" mass="34997">MSVLDPAPARAAAPLKLPVPVAIAGTGVHLPETVVTNADLARVLNTKDEWIVRRTGIRERRRLAPGRTASDMGAAAARSALEAAGLDAAELDAIIVSSYTGDQPLPSTALVIKDAIGADRALPLDLTQAACAGGVHALLLAAHLLQGPGTRAVLVIAADCASRVVAPGDRLSGVFFGDAAGAAVLARGDGGAGLLGWDTGSALSYGVQIRAGGSRLPTDHNTVAAGLHHVEMDGREVWDTAVARLPASIEAAAADAGLDVAAVDHFFLHQANLNILHAALDALGVPRDRAPITLDRLGNTGAAGMLTALHETVRAGRLRAGDTYVLSAIGAGFLWGSLCFRHG</sequence>
<evidence type="ECO:0000313" key="6">
    <source>
        <dbReference type="Proteomes" id="UP000774570"/>
    </source>
</evidence>
<evidence type="ECO:0000259" key="4">
    <source>
        <dbReference type="Pfam" id="PF08545"/>
    </source>
</evidence>
<dbReference type="Pfam" id="PF08545">
    <property type="entry name" value="ACP_syn_III"/>
    <property type="match status" value="1"/>
</dbReference>
<dbReference type="NCBIfam" id="NF006829">
    <property type="entry name" value="PRK09352.1"/>
    <property type="match status" value="1"/>
</dbReference>
<dbReference type="SUPFAM" id="SSF53901">
    <property type="entry name" value="Thiolase-like"/>
    <property type="match status" value="1"/>
</dbReference>